<keyword evidence="5 7" id="KW-0472">Membrane</keyword>
<feature type="transmembrane region" description="Helical" evidence="7">
    <location>
        <begin position="39"/>
        <end position="58"/>
    </location>
</feature>
<evidence type="ECO:0000259" key="8">
    <source>
        <dbReference type="Pfam" id="PF00892"/>
    </source>
</evidence>
<feature type="transmembrane region" description="Helical" evidence="7">
    <location>
        <begin position="218"/>
        <end position="238"/>
    </location>
</feature>
<feature type="compositionally biased region" description="Basic and acidic residues" evidence="6">
    <location>
        <begin position="342"/>
        <end position="353"/>
    </location>
</feature>
<feature type="transmembrane region" description="Helical" evidence="7">
    <location>
        <begin position="79"/>
        <end position="99"/>
    </location>
</feature>
<proteinExistence type="predicted"/>
<dbReference type="Pfam" id="PF00892">
    <property type="entry name" value="EamA"/>
    <property type="match status" value="2"/>
</dbReference>
<feature type="compositionally biased region" description="Basic residues" evidence="6">
    <location>
        <begin position="329"/>
        <end position="341"/>
    </location>
</feature>
<dbReference type="PANTHER" id="PTHR42920">
    <property type="entry name" value="OS03G0707200 PROTEIN-RELATED"/>
    <property type="match status" value="1"/>
</dbReference>
<evidence type="ECO:0000256" key="5">
    <source>
        <dbReference type="ARBA" id="ARBA00023136"/>
    </source>
</evidence>
<feature type="domain" description="EamA" evidence="8">
    <location>
        <begin position="10"/>
        <end position="149"/>
    </location>
</feature>
<evidence type="ECO:0000256" key="6">
    <source>
        <dbReference type="SAM" id="MobiDB-lite"/>
    </source>
</evidence>
<dbReference type="Proteomes" id="UP000012488">
    <property type="component" value="Chromosome"/>
</dbReference>
<reference evidence="9 10" key="1">
    <citation type="journal article" date="2012" name="Genet. Mol. Biol.">
        <title>Analysis of 16S rRNA and mxaF genes revealing insights into Methylobacterium niche-specific plant association.</title>
        <authorList>
            <person name="Dourado M.N."/>
            <person name="Andreote F.D."/>
            <person name="Dini-Andreote F."/>
            <person name="Conti R."/>
            <person name="Araujo J.M."/>
            <person name="Araujo W.L."/>
        </authorList>
    </citation>
    <scope>NUCLEOTIDE SEQUENCE [LARGE SCALE GENOMIC DNA]</scope>
    <source>
        <strain evidence="9 10">SR1.6/6</strain>
    </source>
</reference>
<dbReference type="InterPro" id="IPR000620">
    <property type="entry name" value="EamA_dom"/>
</dbReference>
<dbReference type="SUPFAM" id="SSF103481">
    <property type="entry name" value="Multidrug resistance efflux transporter EmrE"/>
    <property type="match status" value="2"/>
</dbReference>
<feature type="transmembrane region" description="Helical" evidence="7">
    <location>
        <begin position="12"/>
        <end position="33"/>
    </location>
</feature>
<feature type="transmembrane region" description="Helical" evidence="7">
    <location>
        <begin position="133"/>
        <end position="150"/>
    </location>
</feature>
<dbReference type="EMBL" id="CP043538">
    <property type="protein sequence ID" value="QGY05328.1"/>
    <property type="molecule type" value="Genomic_DNA"/>
</dbReference>
<dbReference type="InterPro" id="IPR037185">
    <property type="entry name" value="EmrE-like"/>
</dbReference>
<evidence type="ECO:0000256" key="1">
    <source>
        <dbReference type="ARBA" id="ARBA00004651"/>
    </source>
</evidence>
<feature type="transmembrane region" description="Helical" evidence="7">
    <location>
        <begin position="250"/>
        <end position="267"/>
    </location>
</feature>
<feature type="transmembrane region" description="Helical" evidence="7">
    <location>
        <begin position="156"/>
        <end position="173"/>
    </location>
</feature>
<reference evidence="9 10" key="2">
    <citation type="journal article" date="2013" name="Genome Announc.">
        <title>Draft Genome Sequence of Methylobacterium mesophilicum Strain SR1.6/6, Isolated from Citrus sinensis.</title>
        <authorList>
            <person name="Marinho Almeida D."/>
            <person name="Dini-Andreote F."/>
            <person name="Camargo Neves A.A."/>
            <person name="Juca Ramos R.T."/>
            <person name="Andreote F.D."/>
            <person name="Carneiro A.R."/>
            <person name="Oliveira de Souza Lima A."/>
            <person name="Caracciolo Gomes de Sa P.H."/>
            <person name="Ribeiro Barbosa M.S."/>
            <person name="Araujo W.L."/>
            <person name="Silva A."/>
        </authorList>
    </citation>
    <scope>NUCLEOTIDE SEQUENCE [LARGE SCALE GENOMIC DNA]</scope>
    <source>
        <strain evidence="9 10">SR1.6/6</strain>
    </source>
</reference>
<evidence type="ECO:0000256" key="7">
    <source>
        <dbReference type="SAM" id="Phobius"/>
    </source>
</evidence>
<dbReference type="PANTHER" id="PTHR42920:SF11">
    <property type="entry name" value="INNER MEMBRANE PROTEIN YTFF"/>
    <property type="match status" value="1"/>
</dbReference>
<feature type="domain" description="EamA" evidence="8">
    <location>
        <begin position="160"/>
        <end position="288"/>
    </location>
</feature>
<evidence type="ECO:0000256" key="4">
    <source>
        <dbReference type="ARBA" id="ARBA00022989"/>
    </source>
</evidence>
<feature type="region of interest" description="Disordered" evidence="6">
    <location>
        <begin position="308"/>
        <end position="353"/>
    </location>
</feature>
<keyword evidence="2" id="KW-1003">Cell membrane</keyword>
<feature type="transmembrane region" description="Helical" evidence="7">
    <location>
        <begin position="273"/>
        <end position="290"/>
    </location>
</feature>
<dbReference type="OrthoDB" id="9794287at2"/>
<sequence length="353" mass="37250">MKRVYSHLWPGVPLALVSAVLFGASTPFAKLLLGTVSPQLLAGLLYLGAGVGLAAVHGGRAALGVPAREAPLRRHDRPWLAAVVLSGGLAGPLLLMLGLSRTSAASGSLLLNLEGLATMLIAWVVFRENVDRRLLLGASAILMGAVLLSWNGEGVSLDAGAALIAAACLAWGIDNNLTRKLSSADPVVTAMIKGVVAGSVNVVLALLLGAAVPPMAVIGATALVGFLGVGVSLVLFMLALRHLGAARTGAYFSLAPFIGAVIAVALLREPITVQLVVAGLLMGVGLWLHLAERHEHEHIHEVMEHEHAHVHDEHHPHHHDGPVTEPHTHWHRHEPLRHTHPHYPDLHHQHGHA</sequence>
<evidence type="ECO:0000313" key="10">
    <source>
        <dbReference type="Proteomes" id="UP000012488"/>
    </source>
</evidence>
<feature type="transmembrane region" description="Helical" evidence="7">
    <location>
        <begin position="105"/>
        <end position="126"/>
    </location>
</feature>
<organism evidence="9 10">
    <name type="scientific">Methylobacterium mesophilicum SR1.6/6</name>
    <dbReference type="NCBI Taxonomy" id="908290"/>
    <lineage>
        <taxon>Bacteria</taxon>
        <taxon>Pseudomonadati</taxon>
        <taxon>Pseudomonadota</taxon>
        <taxon>Alphaproteobacteria</taxon>
        <taxon>Hyphomicrobiales</taxon>
        <taxon>Methylobacteriaceae</taxon>
        <taxon>Methylobacterium</taxon>
    </lineage>
</organism>
<keyword evidence="4 7" id="KW-1133">Transmembrane helix</keyword>
<evidence type="ECO:0000313" key="9">
    <source>
        <dbReference type="EMBL" id="QGY05328.1"/>
    </source>
</evidence>
<protein>
    <submittedName>
        <fullName evidence="9">DMT family transporter</fullName>
    </submittedName>
</protein>
<evidence type="ECO:0000256" key="3">
    <source>
        <dbReference type="ARBA" id="ARBA00022692"/>
    </source>
</evidence>
<accession>A0A6B9FX88</accession>
<name>A0A6B9FX88_9HYPH</name>
<keyword evidence="3 7" id="KW-0812">Transmembrane</keyword>
<dbReference type="GO" id="GO:0005886">
    <property type="term" value="C:plasma membrane"/>
    <property type="evidence" value="ECO:0007669"/>
    <property type="project" value="UniProtKB-SubCell"/>
</dbReference>
<dbReference type="RefSeq" id="WP_010684139.1">
    <property type="nucleotide sequence ID" value="NZ_CP043538.1"/>
</dbReference>
<feature type="compositionally biased region" description="Basic and acidic residues" evidence="6">
    <location>
        <begin position="308"/>
        <end position="328"/>
    </location>
</feature>
<evidence type="ECO:0000256" key="2">
    <source>
        <dbReference type="ARBA" id="ARBA00022475"/>
    </source>
</evidence>
<gene>
    <name evidence="9" type="ORF">MMSR116_28085</name>
</gene>
<comment type="subcellular location">
    <subcellularLocation>
        <location evidence="1">Cell membrane</location>
        <topology evidence="1">Multi-pass membrane protein</topology>
    </subcellularLocation>
</comment>
<feature type="transmembrane region" description="Helical" evidence="7">
    <location>
        <begin position="194"/>
        <end position="212"/>
    </location>
</feature>
<dbReference type="AlphaFoldDB" id="A0A6B9FX88"/>
<dbReference type="InterPro" id="IPR051258">
    <property type="entry name" value="Diverse_Substrate_Transporter"/>
</dbReference>
<dbReference type="KEGG" id="mmes:MMSR116_28085"/>